<dbReference type="AlphaFoldDB" id="W5IHV8"/>
<proteinExistence type="predicted"/>
<evidence type="ECO:0008006" key="4">
    <source>
        <dbReference type="Google" id="ProtNLM"/>
    </source>
</evidence>
<evidence type="ECO:0000256" key="1">
    <source>
        <dbReference type="SAM" id="MobiDB-lite"/>
    </source>
</evidence>
<comment type="caution">
    <text evidence="2">The sequence shown here is derived from an EMBL/GenBank/DDBJ whole genome shotgun (WGS) entry which is preliminary data.</text>
</comment>
<sequence length="252" mass="28198">MEYQSLSEPETPGLGSHRLEAAPRPQAAGSTNTHVSFYKLRGRTNQKRTPIFRIGQLSGNIGLQRLLCSQAITLLDKDSFFTRSQAEDAQGRALIVRSIIPYGTVPCGWLAAWIWLGGEEFPHTIDLISHSHYRTLLYGRQIRINSREISPEQVSYVGTVRLTSPVRTACDLSCLTAQEKKELNAYQTIGDLAIKCGFTCHDCLQALWNHPRWRGHEEGVMTFNNPQLKNLMDAASTVKSSASKDEKYASFV</sequence>
<reference evidence="2 3" key="1">
    <citation type="submission" date="2012-01" db="EMBL/GenBank/DDBJ databases">
        <title>The Genome Sequence of Scardovia inopinata F0304.</title>
        <authorList>
            <consortium name="The Broad Institute Genome Sequencing Platform"/>
            <person name="Earl A."/>
            <person name="Ward D."/>
            <person name="Feldgarden M."/>
            <person name="Gevers D."/>
            <person name="Izard J."/>
            <person name="Baranova O.V."/>
            <person name="Blanton J.M."/>
            <person name="Tanner A.C."/>
            <person name="Dewhirst F.E."/>
            <person name="Young S.K."/>
            <person name="Zeng Q."/>
            <person name="Gargeya S."/>
            <person name="Fitzgerald M."/>
            <person name="Haas B."/>
            <person name="Abouelleil A."/>
            <person name="Alvarado L."/>
            <person name="Arachchi H.M."/>
            <person name="Berlin A."/>
            <person name="Chapman S.B."/>
            <person name="Gearin G."/>
            <person name="Goldberg J."/>
            <person name="Griggs A."/>
            <person name="Gujja S."/>
            <person name="Hansen M."/>
            <person name="Heiman D."/>
            <person name="Howarth C."/>
            <person name="Larimer J."/>
            <person name="Lui A."/>
            <person name="MacDonald P.J."/>
            <person name="McCowen C."/>
            <person name="Montmayeur A."/>
            <person name="Murphy C."/>
            <person name="Neiman D."/>
            <person name="Pearson M."/>
            <person name="Priest M."/>
            <person name="Roberts A."/>
            <person name="Saif S."/>
            <person name="Shea T."/>
            <person name="Sisk P."/>
            <person name="Stolte C."/>
            <person name="Sykes S."/>
            <person name="Wortman J."/>
            <person name="Nusbaum C."/>
            <person name="Birren B."/>
        </authorList>
    </citation>
    <scope>NUCLEOTIDE SEQUENCE [LARGE SCALE GENOMIC DNA]</scope>
    <source>
        <strain evidence="2 3">F0304</strain>
    </source>
</reference>
<protein>
    <recommendedName>
        <fullName evidence="4">AbiEi antitoxin C-terminal domain-containing protein</fullName>
    </recommendedName>
</protein>
<keyword evidence="3" id="KW-1185">Reference proteome</keyword>
<dbReference type="RefSeq" id="WP_144427356.1">
    <property type="nucleotide sequence ID" value="NZ_GG770225.1"/>
</dbReference>
<gene>
    <name evidence="2" type="ORF">HMPREF9020_00057</name>
</gene>
<evidence type="ECO:0000313" key="2">
    <source>
        <dbReference type="EMBL" id="EFG26438.2"/>
    </source>
</evidence>
<dbReference type="EMBL" id="ADCX01000001">
    <property type="protein sequence ID" value="EFG26438.2"/>
    <property type="molecule type" value="Genomic_DNA"/>
</dbReference>
<organism evidence="2 3">
    <name type="scientific">Scardovia inopinata F0304</name>
    <dbReference type="NCBI Taxonomy" id="641146"/>
    <lineage>
        <taxon>Bacteria</taxon>
        <taxon>Bacillati</taxon>
        <taxon>Actinomycetota</taxon>
        <taxon>Actinomycetes</taxon>
        <taxon>Bifidobacteriales</taxon>
        <taxon>Bifidobacteriaceae</taxon>
        <taxon>Scardovia</taxon>
    </lineage>
</organism>
<name>W5IHV8_SCAIO</name>
<accession>W5IHV8</accession>
<dbReference type="HOGENOM" id="CLU_079319_1_0_11"/>
<evidence type="ECO:0000313" key="3">
    <source>
        <dbReference type="Proteomes" id="UP000005777"/>
    </source>
</evidence>
<feature type="region of interest" description="Disordered" evidence="1">
    <location>
        <begin position="1"/>
        <end position="30"/>
    </location>
</feature>
<dbReference type="eggNOG" id="ENOG5031JNZ">
    <property type="taxonomic scope" value="Bacteria"/>
</dbReference>
<dbReference type="Proteomes" id="UP000005777">
    <property type="component" value="Unassembled WGS sequence"/>
</dbReference>